<reference evidence="1 2" key="1">
    <citation type="submission" date="2016-02" db="EMBL/GenBank/DDBJ databases">
        <title>Complete genome of Sinomonas atrocyanea KCTC 3377.</title>
        <authorList>
            <person name="Kim K.M."/>
        </authorList>
    </citation>
    <scope>NUCLEOTIDE SEQUENCE [LARGE SCALE GENOMIC DNA]</scope>
    <source>
        <strain evidence="1 2">KCTC 3377</strain>
        <plasmid evidence="1 2">pSA01</plasmid>
    </source>
</reference>
<dbReference type="Proteomes" id="UP000070134">
    <property type="component" value="Plasmid pSA01"/>
</dbReference>
<dbReference type="SUPFAM" id="SSF47413">
    <property type="entry name" value="lambda repressor-like DNA-binding domains"/>
    <property type="match status" value="1"/>
</dbReference>
<gene>
    <name evidence="1" type="ORF">SA2016_4128</name>
</gene>
<geneLocation type="plasmid" evidence="1 2">
    <name>pSA01</name>
</geneLocation>
<protein>
    <submittedName>
        <fullName evidence="1">Uncharacterized protein</fullName>
    </submittedName>
</protein>
<sequence length="296" mass="31796">MTRNAPQAKSRLEEAASGVTVPGPVRRAWTGVPPDVAAGQIWRARWNRHVQLVAIIGADHRITALPLSLDPDYADATTTCISAEANPLGVPVTAWAGLATTLPAVVLDRFAGQLDHDTAAALAAGQTAAGADPSAPEQVRMYRALLEDAMEELSAARWYEDGSGELSRTMQRAGLEVREVADLLGTTPQKALAIWRGRMPLALEEAKRLAPVMGASAEELLTRNPVPPPDLVGCLDNPRRLHQILAYAAKRGIDAPTAYRDLAYQTWALAARQTGGKATNWDLRLDTIFAADSDEQ</sequence>
<dbReference type="AlphaFoldDB" id="A0A127A5M9"/>
<dbReference type="GO" id="GO:0003677">
    <property type="term" value="F:DNA binding"/>
    <property type="evidence" value="ECO:0007669"/>
    <property type="project" value="InterPro"/>
</dbReference>
<keyword evidence="1" id="KW-0614">Plasmid</keyword>
<name>A0A127A5M9_9MICC</name>
<accession>A0A127A5M9</accession>
<evidence type="ECO:0000313" key="1">
    <source>
        <dbReference type="EMBL" id="AMM34780.1"/>
    </source>
</evidence>
<dbReference type="KEGG" id="satk:SA2016_4128"/>
<proteinExistence type="predicted"/>
<dbReference type="InterPro" id="IPR010982">
    <property type="entry name" value="Lambda_DNA-bd_dom_sf"/>
</dbReference>
<organism evidence="1 2">
    <name type="scientific">Sinomonas atrocyanea</name>
    <dbReference type="NCBI Taxonomy" id="37927"/>
    <lineage>
        <taxon>Bacteria</taxon>
        <taxon>Bacillati</taxon>
        <taxon>Actinomycetota</taxon>
        <taxon>Actinomycetes</taxon>
        <taxon>Micrococcales</taxon>
        <taxon>Micrococcaceae</taxon>
        <taxon>Sinomonas</taxon>
    </lineage>
</organism>
<dbReference type="EMBL" id="CP014519">
    <property type="protein sequence ID" value="AMM34780.1"/>
    <property type="molecule type" value="Genomic_DNA"/>
</dbReference>
<evidence type="ECO:0000313" key="2">
    <source>
        <dbReference type="Proteomes" id="UP000070134"/>
    </source>
</evidence>
<keyword evidence="2" id="KW-1185">Reference proteome</keyword>